<sequence>MLDFLFRPRAVAVVGASREPGKVGHTVLENLLSAGFRGDIYPVNPKAQEILGLKVYPSVSEIPGGVDLAVIAVRAPLVPRVIEECGKKGVRAAVILSAGFRESGREGAQLEREVLSRARSFGIRIVGPNCLGVLDTYSRLNVTFAAVKPLRGAVGFFSQSGALCLHLLEWSRAEKVGLSRFVSLGNKCDVSEVECLRALGEDPHTRVILGYIEGIDDGRAFVEVAREVSRKKPVVIFKSGVTGAGARAASSHTGSLAGSEQAFSAAVKKAGVIRAATLQEFFDLALFFALQPPMEGPAVAVLTNSGGPGIVAADAIERSALEIPALGPESVDKLRQILPPYAAFYNPVDVAGDADAERYEKALQILLEDPKIHGLLVILSHTATVDPAEVAERITRKKTEKPLTACFLGKDSVKKGTTLLKRKGVPVFPYPEEAVATLEKSWLFTFFSRKSGGKESPPSVDFKRAAAVMKQVRQEERSHLYDHEVREILEAYGFRFPRALLARTTEEALLAAKVVGYPLVLKVVSPEIQHKTDLGGVKVNIRTEEELIRSFQEILLRVRKALPRATITGILVQEMITNAREVILGFTRDPQFGPMVMFGLGGIYVEVLRDVSFRLAPLEPEEAREMIREIRGFGLLRGVRGEEEADLPALTSALVALSHLAADFPELVEGEVNPFMVRRRGEGAVAVDARLILEG</sequence>
<dbReference type="SUPFAM" id="SSF52210">
    <property type="entry name" value="Succinyl-CoA synthetase domains"/>
    <property type="match status" value="2"/>
</dbReference>
<accession>A0A7C3CM11</accession>
<keyword evidence="2 5" id="KW-0547">Nucleotide-binding</keyword>
<dbReference type="GO" id="GO:0046872">
    <property type="term" value="F:metal ion binding"/>
    <property type="evidence" value="ECO:0007669"/>
    <property type="project" value="InterPro"/>
</dbReference>
<dbReference type="AlphaFoldDB" id="A0A7C3CM11"/>
<dbReference type="InterPro" id="IPR014089">
    <property type="entry name" value="AcCoA-synth-alpha"/>
</dbReference>
<reference evidence="7" key="1">
    <citation type="journal article" date="2020" name="mSystems">
        <title>Genome- and Community-Level Interaction Insights into Carbon Utilization and Element Cycling Functions of Hydrothermarchaeota in Hydrothermal Sediment.</title>
        <authorList>
            <person name="Zhou Z."/>
            <person name="Liu Y."/>
            <person name="Xu W."/>
            <person name="Pan J."/>
            <person name="Luo Z.H."/>
            <person name="Li M."/>
        </authorList>
    </citation>
    <scope>NUCLEOTIDE SEQUENCE [LARGE SCALE GENOMIC DNA]</scope>
    <source>
        <strain evidence="7">HyVt-483</strain>
    </source>
</reference>
<dbReference type="Gene3D" id="3.40.50.720">
    <property type="entry name" value="NAD(P)-binding Rossmann-like Domain"/>
    <property type="match status" value="1"/>
</dbReference>
<feature type="domain" description="ATP-grasp" evidence="6">
    <location>
        <begin position="486"/>
        <end position="522"/>
    </location>
</feature>
<evidence type="ECO:0000256" key="5">
    <source>
        <dbReference type="PROSITE-ProRule" id="PRU00409"/>
    </source>
</evidence>
<gene>
    <name evidence="7" type="ORF">ENJ40_01885</name>
</gene>
<comment type="caution">
    <text evidence="7">The sequence shown here is derived from an EMBL/GenBank/DDBJ whole genome shotgun (WGS) entry which is preliminary data.</text>
</comment>
<dbReference type="Gene3D" id="3.40.50.261">
    <property type="entry name" value="Succinyl-CoA synthetase domains"/>
    <property type="match status" value="2"/>
</dbReference>
<dbReference type="Proteomes" id="UP000886043">
    <property type="component" value="Unassembled WGS sequence"/>
</dbReference>
<name>A0A7C3CM11_9BACT</name>
<dbReference type="InterPro" id="IPR043938">
    <property type="entry name" value="Ligase_CoA_dom"/>
</dbReference>
<evidence type="ECO:0000259" key="6">
    <source>
        <dbReference type="PROSITE" id="PS50975"/>
    </source>
</evidence>
<dbReference type="Pfam" id="PF13607">
    <property type="entry name" value="Succ_CoA_lig"/>
    <property type="match status" value="1"/>
</dbReference>
<dbReference type="InterPro" id="IPR016102">
    <property type="entry name" value="Succinyl-CoA_synth-like"/>
</dbReference>
<dbReference type="FunFam" id="3.30.1490.20:FF:000020">
    <property type="entry name" value="Protein lysine acetyltransferase"/>
    <property type="match status" value="1"/>
</dbReference>
<keyword evidence="3 5" id="KW-0067">ATP-binding</keyword>
<comment type="similarity">
    <text evidence="4">In the N-terminal section; belongs to the acetate CoA ligase alpha subunit family.</text>
</comment>
<dbReference type="SUPFAM" id="SSF51735">
    <property type="entry name" value="NAD(P)-binding Rossmann-fold domains"/>
    <property type="match status" value="1"/>
</dbReference>
<dbReference type="InterPro" id="IPR011761">
    <property type="entry name" value="ATP-grasp"/>
</dbReference>
<dbReference type="NCBIfam" id="TIGR02717">
    <property type="entry name" value="AcCoA-syn-alpha"/>
    <property type="match status" value="1"/>
</dbReference>
<dbReference type="EMBL" id="DRMH01000019">
    <property type="protein sequence ID" value="HFC97195.1"/>
    <property type="molecule type" value="Genomic_DNA"/>
</dbReference>
<dbReference type="GO" id="GO:0043758">
    <property type="term" value="F:acetate-CoA ligase (ADP-forming) activity"/>
    <property type="evidence" value="ECO:0007669"/>
    <property type="project" value="InterPro"/>
</dbReference>
<dbReference type="InterPro" id="IPR003781">
    <property type="entry name" value="CoA-bd"/>
</dbReference>
<dbReference type="InterPro" id="IPR032875">
    <property type="entry name" value="Succ_CoA_lig_flav_dom"/>
</dbReference>
<dbReference type="Pfam" id="PF13549">
    <property type="entry name" value="ATP-grasp_5"/>
    <property type="match status" value="1"/>
</dbReference>
<dbReference type="PANTHER" id="PTHR43334:SF1">
    <property type="entry name" value="3-HYDROXYPROPIONATE--COA LIGASE [ADP-FORMING]"/>
    <property type="match status" value="1"/>
</dbReference>
<dbReference type="InterPro" id="IPR013815">
    <property type="entry name" value="ATP_grasp_subdomain_1"/>
</dbReference>
<dbReference type="InterPro" id="IPR036291">
    <property type="entry name" value="NAD(P)-bd_dom_sf"/>
</dbReference>
<dbReference type="InterPro" id="IPR051538">
    <property type="entry name" value="Acyl-CoA_Synth/Transferase"/>
</dbReference>
<dbReference type="Pfam" id="PF13380">
    <property type="entry name" value="CoA_binding_2"/>
    <property type="match status" value="1"/>
</dbReference>
<evidence type="ECO:0000313" key="7">
    <source>
        <dbReference type="EMBL" id="HFC97195.1"/>
    </source>
</evidence>
<dbReference type="Pfam" id="PF19045">
    <property type="entry name" value="Ligase_CoA_2"/>
    <property type="match status" value="1"/>
</dbReference>
<keyword evidence="1" id="KW-0436">Ligase</keyword>
<organism evidence="7">
    <name type="scientific">Thermosulfurimonas dismutans</name>
    <dbReference type="NCBI Taxonomy" id="999894"/>
    <lineage>
        <taxon>Bacteria</taxon>
        <taxon>Pseudomonadati</taxon>
        <taxon>Thermodesulfobacteriota</taxon>
        <taxon>Thermodesulfobacteria</taxon>
        <taxon>Thermodesulfobacteriales</taxon>
        <taxon>Thermodesulfobacteriaceae</taxon>
        <taxon>Thermosulfurimonas</taxon>
    </lineage>
</organism>
<dbReference type="Gene3D" id="3.30.470.20">
    <property type="entry name" value="ATP-grasp fold, B domain"/>
    <property type="match status" value="1"/>
</dbReference>
<dbReference type="Gene3D" id="3.30.1490.20">
    <property type="entry name" value="ATP-grasp fold, A domain"/>
    <property type="match status" value="1"/>
</dbReference>
<evidence type="ECO:0000256" key="2">
    <source>
        <dbReference type="ARBA" id="ARBA00022741"/>
    </source>
</evidence>
<evidence type="ECO:0000256" key="4">
    <source>
        <dbReference type="ARBA" id="ARBA00060888"/>
    </source>
</evidence>
<evidence type="ECO:0000256" key="1">
    <source>
        <dbReference type="ARBA" id="ARBA00022598"/>
    </source>
</evidence>
<evidence type="ECO:0000256" key="3">
    <source>
        <dbReference type="ARBA" id="ARBA00022840"/>
    </source>
</evidence>
<dbReference type="SUPFAM" id="SSF56059">
    <property type="entry name" value="Glutathione synthetase ATP-binding domain-like"/>
    <property type="match status" value="1"/>
</dbReference>
<proteinExistence type="inferred from homology"/>
<dbReference type="PANTHER" id="PTHR43334">
    <property type="entry name" value="ACETATE--COA LIGASE [ADP-FORMING]"/>
    <property type="match status" value="1"/>
</dbReference>
<dbReference type="GO" id="GO:0005524">
    <property type="term" value="F:ATP binding"/>
    <property type="evidence" value="ECO:0007669"/>
    <property type="project" value="UniProtKB-UniRule"/>
</dbReference>
<protein>
    <submittedName>
        <fullName evidence="7">CoA-binding protein</fullName>
    </submittedName>
</protein>
<dbReference type="SMART" id="SM00881">
    <property type="entry name" value="CoA_binding"/>
    <property type="match status" value="1"/>
</dbReference>
<dbReference type="PROSITE" id="PS50975">
    <property type="entry name" value="ATP_GRASP"/>
    <property type="match status" value="1"/>
</dbReference>